<keyword evidence="4" id="KW-0804">Transcription</keyword>
<feature type="compositionally biased region" description="Basic and acidic residues" evidence="8">
    <location>
        <begin position="438"/>
        <end position="451"/>
    </location>
</feature>
<evidence type="ECO:0000313" key="13">
    <source>
        <dbReference type="Proteomes" id="UP000734854"/>
    </source>
</evidence>
<evidence type="ECO:0000256" key="5">
    <source>
        <dbReference type="ARBA" id="ARBA00023242"/>
    </source>
</evidence>
<feature type="compositionally biased region" description="Basic residues" evidence="8">
    <location>
        <begin position="382"/>
        <end position="403"/>
    </location>
</feature>
<evidence type="ECO:0000256" key="1">
    <source>
        <dbReference type="ARBA" id="ARBA00004123"/>
    </source>
</evidence>
<dbReference type="FunFam" id="1.10.10.60:FF:000009">
    <property type="entry name" value="transcription factor MYB1R1"/>
    <property type="match status" value="1"/>
</dbReference>
<feature type="domain" description="Myb-like" evidence="9">
    <location>
        <begin position="33"/>
        <end position="80"/>
    </location>
</feature>
<sequence>MDVLPRTDEEAAARSYGPNWFVAREGGGGGGWSWTAEENKRFEDALAKFDGEAPDRWAKVAAFVPGKTVGDVINHYRELVFDVSEIEAGRVPCPEGRRNSQWVGARSSDHERKKGVPWTEEEHKLFLFGLKKFGKGDWRSISRKSVITRTPTQVASHAQKYFLRLNSGSKDKRRSSIHDITTIDLPANKPRSPSCQSFTTVTSRSSLAMLPDLPGQLPLLPDQLLNSLQGGMQSELIYESDRSIDQAAGFKMLNGNEKRGGRGSSGGLLRRARCTVVRLFGYLGSKTSKALHFASGSRRLTASSATQQATASAPDADCEHLSEAMEDCIKFLHSSRGHHSAIGGNRSYRFVTEQARPQAATRGQARPREAKPTTHGDARPRAATRGHARPRAATRGHASRGRNARTGAAMGELPGVAMGGLPGAAMRSLPQASRGQMKKAEGRGERKDKRGITCVTTGDGYRRKE</sequence>
<dbReference type="PANTHER" id="PTHR44042">
    <property type="entry name" value="DUPLICATED HOMEODOMAIN-LIKE SUPERFAMILY PROTEIN-RELATED"/>
    <property type="match status" value="1"/>
</dbReference>
<protein>
    <recommendedName>
        <fullName evidence="6">Transcription factor MYBS1</fullName>
    </recommendedName>
    <alternativeName>
        <fullName evidence="7">Myb-related protein S1</fullName>
    </alternativeName>
</protein>
<evidence type="ECO:0000256" key="3">
    <source>
        <dbReference type="ARBA" id="ARBA00023125"/>
    </source>
</evidence>
<keyword evidence="13" id="KW-1185">Reference proteome</keyword>
<dbReference type="InterPro" id="IPR017884">
    <property type="entry name" value="SANT_dom"/>
</dbReference>
<dbReference type="CDD" id="cd00167">
    <property type="entry name" value="SANT"/>
    <property type="match status" value="2"/>
</dbReference>
<evidence type="ECO:0000259" key="10">
    <source>
        <dbReference type="PROSITE" id="PS51293"/>
    </source>
</evidence>
<dbReference type="PANTHER" id="PTHR44042:SF41">
    <property type="entry name" value="DUPLICATED HOMEODOMAIN-LIKE SUPERFAMILY PROTEIN-RELATED"/>
    <property type="match status" value="1"/>
</dbReference>
<dbReference type="SUPFAM" id="SSF46689">
    <property type="entry name" value="Homeodomain-like"/>
    <property type="match status" value="2"/>
</dbReference>
<dbReference type="Pfam" id="PF00249">
    <property type="entry name" value="Myb_DNA-binding"/>
    <property type="match status" value="2"/>
</dbReference>
<dbReference type="GO" id="GO:0003677">
    <property type="term" value="F:DNA binding"/>
    <property type="evidence" value="ECO:0007669"/>
    <property type="project" value="UniProtKB-KW"/>
</dbReference>
<feature type="region of interest" description="Disordered" evidence="8">
    <location>
        <begin position="424"/>
        <end position="465"/>
    </location>
</feature>
<evidence type="ECO:0000259" key="11">
    <source>
        <dbReference type="PROSITE" id="PS51294"/>
    </source>
</evidence>
<feature type="domain" description="HTH myb-type" evidence="11">
    <location>
        <begin position="110"/>
        <end position="166"/>
    </location>
</feature>
<comment type="subcellular location">
    <subcellularLocation>
        <location evidence="1">Nucleus</location>
    </subcellularLocation>
</comment>
<dbReference type="SMART" id="SM00717">
    <property type="entry name" value="SANT"/>
    <property type="match status" value="2"/>
</dbReference>
<evidence type="ECO:0000256" key="4">
    <source>
        <dbReference type="ARBA" id="ARBA00023163"/>
    </source>
</evidence>
<comment type="caution">
    <text evidence="12">The sequence shown here is derived from an EMBL/GenBank/DDBJ whole genome shotgun (WGS) entry which is preliminary data.</text>
</comment>
<evidence type="ECO:0000256" key="7">
    <source>
        <dbReference type="ARBA" id="ARBA00076145"/>
    </source>
</evidence>
<evidence type="ECO:0000256" key="8">
    <source>
        <dbReference type="SAM" id="MobiDB-lite"/>
    </source>
</evidence>
<evidence type="ECO:0000259" key="9">
    <source>
        <dbReference type="PROSITE" id="PS50090"/>
    </source>
</evidence>
<dbReference type="NCBIfam" id="TIGR01557">
    <property type="entry name" value="myb_SHAQKYF"/>
    <property type="match status" value="1"/>
</dbReference>
<dbReference type="InterPro" id="IPR006447">
    <property type="entry name" value="Myb_dom_plants"/>
</dbReference>
<feature type="compositionally biased region" description="Basic and acidic residues" evidence="8">
    <location>
        <begin position="366"/>
        <end position="380"/>
    </location>
</feature>
<reference evidence="12 13" key="1">
    <citation type="submission" date="2020-08" db="EMBL/GenBank/DDBJ databases">
        <title>Plant Genome Project.</title>
        <authorList>
            <person name="Zhang R.-G."/>
        </authorList>
    </citation>
    <scope>NUCLEOTIDE SEQUENCE [LARGE SCALE GENOMIC DNA]</scope>
    <source>
        <tissue evidence="12">Rhizome</tissue>
    </source>
</reference>
<dbReference type="PROSITE" id="PS51294">
    <property type="entry name" value="HTH_MYB"/>
    <property type="match status" value="1"/>
</dbReference>
<dbReference type="FunFam" id="1.10.10.60:FF:000154">
    <property type="entry name" value="Transcription factor SRM1"/>
    <property type="match status" value="1"/>
</dbReference>
<keyword evidence="5" id="KW-0539">Nucleus</keyword>
<dbReference type="GO" id="GO:0005634">
    <property type="term" value="C:nucleus"/>
    <property type="evidence" value="ECO:0007669"/>
    <property type="project" value="UniProtKB-SubCell"/>
</dbReference>
<dbReference type="Proteomes" id="UP000734854">
    <property type="component" value="Unassembled WGS sequence"/>
</dbReference>
<dbReference type="EMBL" id="JACMSC010000006">
    <property type="protein sequence ID" value="KAG6518176.1"/>
    <property type="molecule type" value="Genomic_DNA"/>
</dbReference>
<feature type="region of interest" description="Disordered" evidence="8">
    <location>
        <begin position="353"/>
        <end position="406"/>
    </location>
</feature>
<keyword evidence="2" id="KW-0805">Transcription regulation</keyword>
<dbReference type="PROSITE" id="PS51293">
    <property type="entry name" value="SANT"/>
    <property type="match status" value="2"/>
</dbReference>
<feature type="domain" description="SANT" evidence="10">
    <location>
        <begin position="34"/>
        <end position="84"/>
    </location>
</feature>
<feature type="domain" description="Myb-like" evidence="9">
    <location>
        <begin position="110"/>
        <end position="162"/>
    </location>
</feature>
<dbReference type="GO" id="GO:0009744">
    <property type="term" value="P:response to sucrose"/>
    <property type="evidence" value="ECO:0007669"/>
    <property type="project" value="UniProtKB-ARBA"/>
</dbReference>
<dbReference type="PROSITE" id="PS50090">
    <property type="entry name" value="MYB_LIKE"/>
    <property type="match status" value="2"/>
</dbReference>
<dbReference type="GO" id="GO:0009739">
    <property type="term" value="P:response to gibberellin"/>
    <property type="evidence" value="ECO:0007669"/>
    <property type="project" value="UniProtKB-ARBA"/>
</dbReference>
<dbReference type="InterPro" id="IPR009057">
    <property type="entry name" value="Homeodomain-like_sf"/>
</dbReference>
<keyword evidence="3" id="KW-0238">DNA-binding</keyword>
<evidence type="ECO:0000256" key="2">
    <source>
        <dbReference type="ARBA" id="ARBA00023015"/>
    </source>
</evidence>
<organism evidence="12 13">
    <name type="scientific">Zingiber officinale</name>
    <name type="common">Ginger</name>
    <name type="synonym">Amomum zingiber</name>
    <dbReference type="NCBI Taxonomy" id="94328"/>
    <lineage>
        <taxon>Eukaryota</taxon>
        <taxon>Viridiplantae</taxon>
        <taxon>Streptophyta</taxon>
        <taxon>Embryophyta</taxon>
        <taxon>Tracheophyta</taxon>
        <taxon>Spermatophyta</taxon>
        <taxon>Magnoliopsida</taxon>
        <taxon>Liliopsida</taxon>
        <taxon>Zingiberales</taxon>
        <taxon>Zingiberaceae</taxon>
        <taxon>Zingiber</taxon>
    </lineage>
</organism>
<dbReference type="Gene3D" id="1.10.10.60">
    <property type="entry name" value="Homeodomain-like"/>
    <property type="match status" value="2"/>
</dbReference>
<feature type="domain" description="SANT" evidence="10">
    <location>
        <begin position="118"/>
        <end position="166"/>
    </location>
</feature>
<evidence type="ECO:0000256" key="6">
    <source>
        <dbReference type="ARBA" id="ARBA00068153"/>
    </source>
</evidence>
<dbReference type="InterPro" id="IPR001005">
    <property type="entry name" value="SANT/Myb"/>
</dbReference>
<evidence type="ECO:0000313" key="12">
    <source>
        <dbReference type="EMBL" id="KAG6518176.1"/>
    </source>
</evidence>
<dbReference type="AlphaFoldDB" id="A0A8J5L8P8"/>
<dbReference type="InterPro" id="IPR017930">
    <property type="entry name" value="Myb_dom"/>
</dbReference>
<proteinExistence type="predicted"/>
<gene>
    <name evidence="12" type="ORF">ZIOFF_021579</name>
</gene>
<accession>A0A8J5L8P8</accession>
<name>A0A8J5L8P8_ZINOF</name>